<dbReference type="EMBL" id="AQPN01000149">
    <property type="protein sequence ID" value="EOR92500.1"/>
    <property type="molecule type" value="Genomic_DNA"/>
</dbReference>
<evidence type="ECO:0000313" key="1">
    <source>
        <dbReference type="EMBL" id="EOR92500.1"/>
    </source>
</evidence>
<accession>R9GLS2</accession>
<sequence length="112" mass="13561">MEALNAEFLTKNLNLNKQEAQSFWPVYNNYRREMNNLFRARHQVRKQAKEQGNPGLVDGLKYETQILETKKRYLKQFYEVLPKAKADLVYSTEREFREHLINQLKERRENRG</sequence>
<proteinExistence type="predicted"/>
<name>R9GLS2_9SPHI</name>
<evidence type="ECO:0000313" key="2">
    <source>
        <dbReference type="Proteomes" id="UP000014174"/>
    </source>
</evidence>
<dbReference type="AlphaFoldDB" id="R9GLS2"/>
<reference evidence="1 2" key="1">
    <citation type="journal article" date="2013" name="Genome Announc.">
        <title>Draft Genome Sequence of Arcticibacter svalbardensis Strain MN12-7T, a Member of the Family Sphingobacteriaceae Isolated from an Arctic Soil Sample.</title>
        <authorList>
            <person name="Shivaji S."/>
            <person name="Ara S."/>
            <person name="Prasad S."/>
            <person name="Manasa B.P."/>
            <person name="Begum Z."/>
            <person name="Singh A."/>
            <person name="Kumar Pinnaka A."/>
        </authorList>
    </citation>
    <scope>NUCLEOTIDE SEQUENCE [LARGE SCALE GENOMIC DNA]</scope>
    <source>
        <strain evidence="1 2">MN12-7</strain>
    </source>
</reference>
<dbReference type="STRING" id="1150600.ADIARSV_4305"/>
<keyword evidence="2" id="KW-1185">Reference proteome</keyword>
<gene>
    <name evidence="1" type="ORF">ADIARSV_4305</name>
</gene>
<dbReference type="Proteomes" id="UP000014174">
    <property type="component" value="Unassembled WGS sequence"/>
</dbReference>
<organism evidence="1 2">
    <name type="scientific">Arcticibacter svalbardensis MN12-7</name>
    <dbReference type="NCBI Taxonomy" id="1150600"/>
    <lineage>
        <taxon>Bacteria</taxon>
        <taxon>Pseudomonadati</taxon>
        <taxon>Bacteroidota</taxon>
        <taxon>Sphingobacteriia</taxon>
        <taxon>Sphingobacteriales</taxon>
        <taxon>Sphingobacteriaceae</taxon>
        <taxon>Arcticibacter</taxon>
    </lineage>
</organism>
<comment type="caution">
    <text evidence="1">The sequence shown here is derived from an EMBL/GenBank/DDBJ whole genome shotgun (WGS) entry which is preliminary data.</text>
</comment>
<protein>
    <submittedName>
        <fullName evidence="1">Uncharacterized protein</fullName>
    </submittedName>
</protein>